<keyword evidence="2" id="KW-1185">Reference proteome</keyword>
<dbReference type="Proteomes" id="UP001607069">
    <property type="component" value="Unassembled WGS sequence"/>
</dbReference>
<dbReference type="EMBL" id="JBIHMK010000018">
    <property type="protein sequence ID" value="MFH0248051.1"/>
    <property type="molecule type" value="Genomic_DNA"/>
</dbReference>
<protein>
    <submittedName>
        <fullName evidence="1">Thiol-disulfide oxidoreductase DCC family protein</fullName>
    </submittedName>
</protein>
<reference evidence="1 2" key="1">
    <citation type="submission" date="2024-10" db="EMBL/GenBank/DDBJ databases">
        <authorList>
            <person name="Cho J.-C."/>
        </authorList>
    </citation>
    <scope>NUCLEOTIDE SEQUENCE [LARGE SCALE GENOMIC DNA]</scope>
    <source>
        <strain evidence="1 2">KCTC29696</strain>
    </source>
</reference>
<dbReference type="Pfam" id="PF04134">
    <property type="entry name" value="DCC1-like"/>
    <property type="match status" value="1"/>
</dbReference>
<accession>A0ABW7HQ98</accession>
<organism evidence="1 2">
    <name type="scientific">Streptomyces chitinivorans</name>
    <dbReference type="NCBI Taxonomy" id="1257027"/>
    <lineage>
        <taxon>Bacteria</taxon>
        <taxon>Bacillati</taxon>
        <taxon>Actinomycetota</taxon>
        <taxon>Actinomycetes</taxon>
        <taxon>Kitasatosporales</taxon>
        <taxon>Streptomycetaceae</taxon>
        <taxon>Streptomyces</taxon>
    </lineage>
</organism>
<proteinExistence type="predicted"/>
<name>A0ABW7HQ98_9ACTN</name>
<gene>
    <name evidence="1" type="ORF">ACG5V6_07470</name>
</gene>
<dbReference type="InterPro" id="IPR007263">
    <property type="entry name" value="DCC1-like"/>
</dbReference>
<comment type="caution">
    <text evidence="1">The sequence shown here is derived from an EMBL/GenBank/DDBJ whole genome shotgun (WGS) entry which is preliminary data.</text>
</comment>
<dbReference type="RefSeq" id="WP_394631087.1">
    <property type="nucleotide sequence ID" value="NZ_BAABEN010000011.1"/>
</dbReference>
<evidence type="ECO:0000313" key="2">
    <source>
        <dbReference type="Proteomes" id="UP001607069"/>
    </source>
</evidence>
<evidence type="ECO:0000313" key="1">
    <source>
        <dbReference type="EMBL" id="MFH0248051.1"/>
    </source>
</evidence>
<sequence length="183" mass="19254">MTGKAAVHGGTAGVPVRRLTVLYDAGCPLCRHIRDWLARQRKLVPLDLVPAGSDEARRRLPGLDHGRTLEEITVVGDGGQVYRGPAAWIVCLWALAGYRSAAHRLSTPAGAPLARAAVLAAAKYRRAVRGPDGDGDREGGWGGTAYRADDGWSYDPGTGWTFTGRTPASSLPPACGGECPAPD</sequence>